<evidence type="ECO:0000259" key="5">
    <source>
        <dbReference type="SMART" id="SM00872"/>
    </source>
</evidence>
<dbReference type="InterPro" id="IPR011330">
    <property type="entry name" value="Glyco_hydro/deAcase_b/a-brl"/>
</dbReference>
<gene>
    <name evidence="6" type="ORF">FHS16_000357</name>
</gene>
<accession>A0A7W5G877</accession>
<dbReference type="GO" id="GO:0009313">
    <property type="term" value="P:oligosaccharide catabolic process"/>
    <property type="evidence" value="ECO:0007669"/>
    <property type="project" value="TreeGrafter"/>
</dbReference>
<keyword evidence="7" id="KW-1185">Reference proteome</keyword>
<dbReference type="Pfam" id="PF07748">
    <property type="entry name" value="Glyco_hydro_38C"/>
    <property type="match status" value="1"/>
</dbReference>
<feature type="domain" description="Glycoside hydrolase family 38 central" evidence="5">
    <location>
        <begin position="299"/>
        <end position="372"/>
    </location>
</feature>
<dbReference type="GO" id="GO:0006013">
    <property type="term" value="P:mannose metabolic process"/>
    <property type="evidence" value="ECO:0007669"/>
    <property type="project" value="InterPro"/>
</dbReference>
<comment type="caution">
    <text evidence="6">The sequence shown here is derived from an EMBL/GenBank/DDBJ whole genome shotgun (WGS) entry which is preliminary data.</text>
</comment>
<dbReference type="SMART" id="SM00872">
    <property type="entry name" value="Alpha-mann_mid"/>
    <property type="match status" value="1"/>
</dbReference>
<dbReference type="RefSeq" id="WP_183558014.1">
    <property type="nucleotide sequence ID" value="NZ_CBCSLB010000001.1"/>
</dbReference>
<comment type="similarity">
    <text evidence="1">Belongs to the glycosyl hydrolase 38 family.</text>
</comment>
<dbReference type="Gene3D" id="1.20.1270.50">
    <property type="entry name" value="Glycoside hydrolase family 38, central domain"/>
    <property type="match status" value="1"/>
</dbReference>
<evidence type="ECO:0000256" key="2">
    <source>
        <dbReference type="ARBA" id="ARBA00022723"/>
    </source>
</evidence>
<dbReference type="Proteomes" id="UP000518605">
    <property type="component" value="Unassembled WGS sequence"/>
</dbReference>
<proteinExistence type="inferred from homology"/>
<dbReference type="InterPro" id="IPR028995">
    <property type="entry name" value="Glyco_hydro_57/38_cen_sf"/>
</dbReference>
<dbReference type="GO" id="GO:0030246">
    <property type="term" value="F:carbohydrate binding"/>
    <property type="evidence" value="ECO:0007669"/>
    <property type="project" value="InterPro"/>
</dbReference>
<reference evidence="6 7" key="1">
    <citation type="submission" date="2020-08" db="EMBL/GenBank/DDBJ databases">
        <title>Genomic Encyclopedia of Type Strains, Phase III (KMG-III): the genomes of soil and plant-associated and newly described type strains.</title>
        <authorList>
            <person name="Whitman W."/>
        </authorList>
    </citation>
    <scope>NUCLEOTIDE SEQUENCE [LARGE SCALE GENOMIC DNA]</scope>
    <source>
        <strain evidence="6 7">CECT 8234</strain>
    </source>
</reference>
<dbReference type="EC" id="3.2.1.24" evidence="6"/>
<evidence type="ECO:0000256" key="3">
    <source>
        <dbReference type="ARBA" id="ARBA00022801"/>
    </source>
</evidence>
<dbReference type="Pfam" id="PF17677">
    <property type="entry name" value="Glyco_hydro38C2"/>
    <property type="match status" value="1"/>
</dbReference>
<dbReference type="Gene3D" id="2.60.40.2210">
    <property type="match status" value="1"/>
</dbReference>
<dbReference type="PANTHER" id="PTHR46017:SF2">
    <property type="entry name" value="MANNOSYLGLYCERATE HYDROLASE"/>
    <property type="match status" value="1"/>
</dbReference>
<dbReference type="InterPro" id="IPR011682">
    <property type="entry name" value="Glyco_hydro_38_C"/>
</dbReference>
<dbReference type="AlphaFoldDB" id="A0A7W5G877"/>
<dbReference type="SUPFAM" id="SSF88713">
    <property type="entry name" value="Glycoside hydrolase/deacetylase"/>
    <property type="match status" value="1"/>
</dbReference>
<dbReference type="GO" id="GO:0046872">
    <property type="term" value="F:metal ion binding"/>
    <property type="evidence" value="ECO:0007669"/>
    <property type="project" value="UniProtKB-KW"/>
</dbReference>
<dbReference type="InterPro" id="IPR015341">
    <property type="entry name" value="Glyco_hydro_38_cen"/>
</dbReference>
<protein>
    <submittedName>
        <fullName evidence="6">Alpha-mannosidase</fullName>
        <ecNumber evidence="6">3.2.1.24</ecNumber>
    </submittedName>
</protein>
<dbReference type="CDD" id="cd10814">
    <property type="entry name" value="GH38N_AMII_SpGH38_like"/>
    <property type="match status" value="1"/>
</dbReference>
<organism evidence="6 7">
    <name type="scientific">Paenibacillus endophyticus</name>
    <dbReference type="NCBI Taxonomy" id="1294268"/>
    <lineage>
        <taxon>Bacteria</taxon>
        <taxon>Bacillati</taxon>
        <taxon>Bacillota</taxon>
        <taxon>Bacilli</taxon>
        <taxon>Bacillales</taxon>
        <taxon>Paenibacillaceae</taxon>
        <taxon>Paenibacillus</taxon>
    </lineage>
</organism>
<dbReference type="SUPFAM" id="SSF88688">
    <property type="entry name" value="Families 57/38 glycoside transferase middle domain"/>
    <property type="match status" value="1"/>
</dbReference>
<dbReference type="InterPro" id="IPR000602">
    <property type="entry name" value="Glyco_hydro_38_N"/>
</dbReference>
<dbReference type="InterPro" id="IPR027291">
    <property type="entry name" value="Glyco_hydro_38_N_sf"/>
</dbReference>
<dbReference type="PANTHER" id="PTHR46017">
    <property type="entry name" value="ALPHA-MANNOSIDASE 2C1"/>
    <property type="match status" value="1"/>
</dbReference>
<evidence type="ECO:0000313" key="7">
    <source>
        <dbReference type="Proteomes" id="UP000518605"/>
    </source>
</evidence>
<dbReference type="InterPro" id="IPR037094">
    <property type="entry name" value="Glyco_hydro_38_cen_sf"/>
</dbReference>
<dbReference type="SUPFAM" id="SSF74650">
    <property type="entry name" value="Galactose mutarotase-like"/>
    <property type="match status" value="1"/>
</dbReference>
<sequence>MTASKRVVHVISHTHWDREWYMPYEAHHVKLIETMDTLLDTFENDPEFRSFYLDGQTIILDDYLQVYPEKREIIARLCDEGKLSLGPWYILQDEFLTSSEANVRNLQIGHNDARKFGPISKLGYFPDSFGNMGQAAQLLRQAGIDTAVFGRGVKATGFNNRVEDTAGLESPYSELIWQAPDGSSVLGILFANWYNNGMEIPVDPALAKPYWEHRLARAEQYASTPHLLLMNGCDHQPIQTNLSEALRVARELFPDYEFIHSNFDDYKQALHADKPSSLSLTQGELRGQKTDGWYSLVNTASARVYIKQLNQRNQTLLEKIAEPLSTLAYQLGKTYPHGLLQYAWKTLMQNHPHDSICGCSVDEVYQEMKTRFAKSMEVGKALISESATFIAEKVDTTPFASFGPDAAPLIVFNTSGYEGSSVVTTEVEWSHRYFDQSENPVAIAKQVGDRTFAEGYLVDADGKRVAFSAEDLGVRFGYDLPKDKFRQPYMARALRLTFETGSLPSMGYGSFAWIPSRAGDSIESTAKESLITGDWTLENRHLRLSVEADGSYSLYDKNSRQLFLDLGHYENVGDIGNEYIFKQPISDVALTTKGSRPEIRIVEDTPFRAAIEIVHRLAIPAGADDRLDGEIRTMVEFRERKAGRSDELVPLLIVTRLSLDREGKGVHAHARIENQSKDHRLRVLLPTDIMADTHFADSIFEVAQRKNIPEKEWENPSNCQHMQAFIDVHDDLRGFTVAGKGLNEYEVLQDGRSTIALTLLRAVGELGDWGVFQTPEAQCLGTNEAEWLLLPYAGEAERFEAYREAYRYPVPLTVIGASVHEGELPPVHDFLKWNGEQLAFSSLKVNEERGDRMARWYNLSSSDIHLALHPDASTGAYISTILEDNSQDLVSNTIEVAPYKIITIGLPSISK</sequence>
<dbReference type="EMBL" id="JACHXW010000001">
    <property type="protein sequence ID" value="MBB3150325.1"/>
    <property type="molecule type" value="Genomic_DNA"/>
</dbReference>
<dbReference type="GO" id="GO:0004559">
    <property type="term" value="F:alpha-mannosidase activity"/>
    <property type="evidence" value="ECO:0007669"/>
    <property type="project" value="UniProtKB-EC"/>
</dbReference>
<keyword evidence="4 6" id="KW-0326">Glycosidase</keyword>
<keyword evidence="2" id="KW-0479">Metal-binding</keyword>
<dbReference type="Pfam" id="PF01074">
    <property type="entry name" value="Glyco_hydro_38N"/>
    <property type="match status" value="1"/>
</dbReference>
<evidence type="ECO:0000256" key="1">
    <source>
        <dbReference type="ARBA" id="ARBA00009792"/>
    </source>
</evidence>
<dbReference type="Gene3D" id="2.70.98.30">
    <property type="entry name" value="Golgi alpha-mannosidase II, domain 4"/>
    <property type="match status" value="1"/>
</dbReference>
<dbReference type="Pfam" id="PF09261">
    <property type="entry name" value="Alpha-mann_mid"/>
    <property type="match status" value="1"/>
</dbReference>
<dbReference type="Gene3D" id="3.20.110.10">
    <property type="entry name" value="Glycoside hydrolase 38, N terminal domain"/>
    <property type="match status" value="1"/>
</dbReference>
<evidence type="ECO:0000256" key="4">
    <source>
        <dbReference type="ARBA" id="ARBA00023295"/>
    </source>
</evidence>
<dbReference type="InterPro" id="IPR011013">
    <property type="entry name" value="Gal_mutarotase_sf_dom"/>
</dbReference>
<evidence type="ECO:0000313" key="6">
    <source>
        <dbReference type="EMBL" id="MBB3150325.1"/>
    </source>
</evidence>
<keyword evidence="3 6" id="KW-0378">Hydrolase</keyword>
<dbReference type="InterPro" id="IPR041509">
    <property type="entry name" value="GH38_beta-1"/>
</dbReference>
<dbReference type="Pfam" id="PF18438">
    <property type="entry name" value="Glyco_hydro_38"/>
    <property type="match status" value="1"/>
</dbReference>
<dbReference type="InterPro" id="IPR041147">
    <property type="entry name" value="GH38_C"/>
</dbReference>
<name>A0A7W5G877_9BACL</name>